<accession>A0A7C9LAD2</accession>
<evidence type="ECO:0000313" key="3">
    <source>
        <dbReference type="EMBL" id="MTJ04018.1"/>
    </source>
</evidence>
<reference evidence="3 4" key="1">
    <citation type="submission" date="2019-06" db="EMBL/GenBank/DDBJ databases">
        <title>Enrichment of Autotrophic Halophilic Microorganisms from Red Sea Brine Pool Using Microbial Electrosynthesis System.</title>
        <authorList>
            <person name="Alqahtani M.F."/>
            <person name="Bajracharya S."/>
            <person name="Katuri K.P."/>
            <person name="Ali M."/>
            <person name="Saikaly P.E."/>
        </authorList>
    </citation>
    <scope>NUCLEOTIDE SEQUENCE [LARGE SCALE GENOMIC DNA]</scope>
    <source>
        <strain evidence="3">MES6</strain>
    </source>
</reference>
<evidence type="ECO:0000256" key="2">
    <source>
        <dbReference type="SAM" id="SignalP"/>
    </source>
</evidence>
<protein>
    <recommendedName>
        <fullName evidence="5">DUF3035 domain-containing protein</fullName>
    </recommendedName>
</protein>
<dbReference type="EMBL" id="VENJ01000006">
    <property type="protein sequence ID" value="MTJ04018.1"/>
    <property type="molecule type" value="Genomic_DNA"/>
</dbReference>
<evidence type="ECO:0000313" key="4">
    <source>
        <dbReference type="Proteomes" id="UP000483078"/>
    </source>
</evidence>
<feature type="signal peptide" evidence="2">
    <location>
        <begin position="1"/>
        <end position="18"/>
    </location>
</feature>
<comment type="caution">
    <text evidence="3">The sequence shown here is derived from an EMBL/GenBank/DDBJ whole genome shotgun (WGS) entry which is preliminary data.</text>
</comment>
<feature type="region of interest" description="Disordered" evidence="1">
    <location>
        <begin position="31"/>
        <end position="66"/>
    </location>
</feature>
<organism evidence="3 4">
    <name type="scientific">Sediminimonas qiaohouensis</name>
    <dbReference type="NCBI Taxonomy" id="552061"/>
    <lineage>
        <taxon>Bacteria</taxon>
        <taxon>Pseudomonadati</taxon>
        <taxon>Pseudomonadota</taxon>
        <taxon>Alphaproteobacteria</taxon>
        <taxon>Rhodobacterales</taxon>
        <taxon>Roseobacteraceae</taxon>
        <taxon>Sediminimonas</taxon>
    </lineage>
</organism>
<name>A0A7C9LAD2_9RHOB</name>
<evidence type="ECO:0000256" key="1">
    <source>
        <dbReference type="SAM" id="MobiDB-lite"/>
    </source>
</evidence>
<keyword evidence="2" id="KW-0732">Signal</keyword>
<dbReference type="AlphaFoldDB" id="A0A7C9LAD2"/>
<evidence type="ECO:0008006" key="5">
    <source>
        <dbReference type="Google" id="ProtNLM"/>
    </source>
</evidence>
<feature type="chain" id="PRO_5028981273" description="DUF3035 domain-containing protein" evidence="2">
    <location>
        <begin position="19"/>
        <end position="86"/>
    </location>
</feature>
<sequence length="86" mass="9300">MRTLACLMFLTVLLPAIPGCTRFPALDDTVAPQDEQAPYPALKPIEPLLDDPQDSAGSDPDTQEEALKARADALRARAARLRAETP</sequence>
<dbReference type="Proteomes" id="UP000483078">
    <property type="component" value="Unassembled WGS sequence"/>
</dbReference>
<proteinExistence type="predicted"/>
<gene>
    <name evidence="3" type="ORF">FH759_04895</name>
</gene>